<dbReference type="InterPro" id="IPR008490">
    <property type="entry name" value="Transposase_InsH_N"/>
</dbReference>
<dbReference type="AlphaFoldDB" id="A0A246JX28"/>
<dbReference type="Pfam" id="PF05598">
    <property type="entry name" value="DUF772"/>
    <property type="match status" value="1"/>
</dbReference>
<dbReference type="InterPro" id="IPR047710">
    <property type="entry name" value="Transpos_IS5-like"/>
</dbReference>
<name>A0A246JX28_9SPHN</name>
<dbReference type="EMBL" id="NISK01000002">
    <property type="protein sequence ID" value="OWQ97631.1"/>
    <property type="molecule type" value="Genomic_DNA"/>
</dbReference>
<proteinExistence type="predicted"/>
<evidence type="ECO:0000259" key="1">
    <source>
        <dbReference type="Pfam" id="PF05598"/>
    </source>
</evidence>
<keyword evidence="3" id="KW-1185">Reference proteome</keyword>
<dbReference type="PANTHER" id="PTHR33803">
    <property type="entry name" value="IS1478 TRANSPOSASE"/>
    <property type="match status" value="1"/>
</dbReference>
<dbReference type="PANTHER" id="PTHR33803:SF3">
    <property type="entry name" value="BLL1974 PROTEIN"/>
    <property type="match status" value="1"/>
</dbReference>
<dbReference type="RefSeq" id="WP_088441478.1">
    <property type="nucleotide sequence ID" value="NZ_BMMC01000003.1"/>
</dbReference>
<accession>A0A246JX28</accession>
<dbReference type="OrthoDB" id="7169055at2"/>
<protein>
    <submittedName>
        <fullName evidence="2">IS5/IS1182 family transposase</fullName>
    </submittedName>
</protein>
<sequence>MPPKKPKLRDDDLFRMQLVNMIDMEHSLVKLAGMIDWSRFDEAYGRFYTSKGRPGLPTRLMAGLHLLKHMEGLSDEVVCKRWVENPYFQYFCGEQYFCHRLVLDRSSMTRWRGRIGAEALELLLAETLAVAVRTQATSERAMERVTVDTTVQTKAVAHPTDSHLLMRAIERLNALAKKHGIKLRQSFIRVGRQAKRDVSRLIHGRGHSQAMRWVRKLRTWLGRLDRDIGRKIAGDEVLEAAFADTRQKVTRILAQKAGDGHKLYAFHAPEVECLAKGKARTRYEFGVKTSIAVTNARTAGGQFIVGMQTLPGSPYDGHTLSGQIEQVERLTGVAVERAYVDRGYRGHRHNGKAKVYIAHTRGIASPTIRRELRRRNAIEPIIGHTKSDGLLERNHLAGAAGDAVNAILVAAGHNMRLLVAWLAALLRALITAWLAELRSRPATI</sequence>
<gene>
    <name evidence="2" type="ORF">CDQ92_08190</name>
</gene>
<organism evidence="2 3">
    <name type="scientific">Sphingopyxis bauzanensis</name>
    <dbReference type="NCBI Taxonomy" id="651663"/>
    <lineage>
        <taxon>Bacteria</taxon>
        <taxon>Pseudomonadati</taxon>
        <taxon>Pseudomonadota</taxon>
        <taxon>Alphaproteobacteria</taxon>
        <taxon>Sphingomonadales</taxon>
        <taxon>Sphingomonadaceae</taxon>
        <taxon>Sphingopyxis</taxon>
    </lineage>
</organism>
<evidence type="ECO:0000313" key="3">
    <source>
        <dbReference type="Proteomes" id="UP000197361"/>
    </source>
</evidence>
<dbReference type="Proteomes" id="UP000197361">
    <property type="component" value="Unassembled WGS sequence"/>
</dbReference>
<comment type="caution">
    <text evidence="2">The sequence shown here is derived from an EMBL/GenBank/DDBJ whole genome shotgun (WGS) entry which is preliminary data.</text>
</comment>
<evidence type="ECO:0000313" key="2">
    <source>
        <dbReference type="EMBL" id="OWQ97631.1"/>
    </source>
</evidence>
<dbReference type="NCBIfam" id="NF033578">
    <property type="entry name" value="transpos_IS5_1"/>
    <property type="match status" value="1"/>
</dbReference>
<reference evidence="2 3" key="1">
    <citation type="journal article" date="2010" name="Int. J. Syst. Evol. Microbiol.">
        <title>Sphingopyxis bauzanensis sp. nov., a psychrophilic bacterium isolated from soil.</title>
        <authorList>
            <person name="Zhang D.C."/>
            <person name="Liu H.C."/>
            <person name="Xin Y.H."/>
            <person name="Zhou Y.G."/>
            <person name="Schinner F."/>
            <person name="Margesin R."/>
        </authorList>
    </citation>
    <scope>NUCLEOTIDE SEQUENCE [LARGE SCALE GENOMIC DNA]</scope>
    <source>
        <strain evidence="2 3">DSM 22271</strain>
    </source>
</reference>
<feature type="domain" description="Transposase InsH N-terminal" evidence="1">
    <location>
        <begin position="19"/>
        <end position="114"/>
    </location>
</feature>